<keyword evidence="6 12" id="KW-0547">Nucleotide-binding</keyword>
<evidence type="ECO:0000256" key="4">
    <source>
        <dbReference type="ARBA" id="ARBA00022553"/>
    </source>
</evidence>
<dbReference type="EC" id="2.7.11.17" evidence="2"/>
<name>A0A2J6PVD7_9HELO</name>
<evidence type="ECO:0000256" key="10">
    <source>
        <dbReference type="ARBA" id="ARBA00047307"/>
    </source>
</evidence>
<keyword evidence="4" id="KW-0597">Phosphoprotein</keyword>
<evidence type="ECO:0000256" key="3">
    <source>
        <dbReference type="ARBA" id="ARBA00022527"/>
    </source>
</evidence>
<comment type="catalytic activity">
    <reaction evidence="11">
        <text>L-seryl-[protein] + ATP = O-phospho-L-seryl-[protein] + ADP + H(+)</text>
        <dbReference type="Rhea" id="RHEA:17989"/>
        <dbReference type="Rhea" id="RHEA-COMP:9863"/>
        <dbReference type="Rhea" id="RHEA-COMP:11604"/>
        <dbReference type="ChEBI" id="CHEBI:15378"/>
        <dbReference type="ChEBI" id="CHEBI:29999"/>
        <dbReference type="ChEBI" id="CHEBI:30616"/>
        <dbReference type="ChEBI" id="CHEBI:83421"/>
        <dbReference type="ChEBI" id="CHEBI:456216"/>
        <dbReference type="EC" id="2.7.11.17"/>
    </reaction>
</comment>
<dbReference type="FunFam" id="1.10.510.10:FF:000449">
    <property type="entry name" value="Calcium/calmodulin-dependent protein kinase"/>
    <property type="match status" value="1"/>
</dbReference>
<dbReference type="GO" id="GO:0005524">
    <property type="term" value="F:ATP binding"/>
    <property type="evidence" value="ECO:0007669"/>
    <property type="project" value="UniProtKB-UniRule"/>
</dbReference>
<dbReference type="PROSITE" id="PS50011">
    <property type="entry name" value="PROTEIN_KINASE_DOM"/>
    <property type="match status" value="1"/>
</dbReference>
<comment type="catalytic activity">
    <reaction evidence="10">
        <text>L-threonyl-[protein] + ATP = O-phospho-L-threonyl-[protein] + ADP + H(+)</text>
        <dbReference type="Rhea" id="RHEA:46608"/>
        <dbReference type="Rhea" id="RHEA-COMP:11060"/>
        <dbReference type="Rhea" id="RHEA-COMP:11605"/>
        <dbReference type="ChEBI" id="CHEBI:15378"/>
        <dbReference type="ChEBI" id="CHEBI:30013"/>
        <dbReference type="ChEBI" id="CHEBI:30616"/>
        <dbReference type="ChEBI" id="CHEBI:61977"/>
        <dbReference type="ChEBI" id="CHEBI:456216"/>
        <dbReference type="EC" id="2.7.11.17"/>
    </reaction>
</comment>
<sequence>MAFAPLQVSNMLNKLHGQPESYDKKSRYRFGRTLGAGTYGIVREADGPTGKVAVKIILKKNVKGNEQMVYDELEMLQRMKHPHIVKFVDWFESRDKYYIVTQLATGGELFDRICEQGRFTEKDASQTIRQVLEAVDYLHDNNVVHRDLKPENLLYLTSAPRSDLVLADFGIAKMLDSKDEVLTTMAGSFGYAAPEVMLKKGHGKPVDMWSLGVITYTLLCGYSPFRSENLQDLIEECSNARVIFHERYWKDVSDDAKDFIGHLLQPAAEDRSTSKEALQHRWLSGHTATDHNLLPEIRAYMAKARLRRGIEIVKLANRIEALKMQEDDNDEVPGESDVPADAKAAAGAALADSSSNDPRPGLSTSSSAGSAAGGKRSLSNLAKGAIFREVVLAKVREMKESEKQLQVEKEAEAAAAKRKSWSGEGS</sequence>
<evidence type="ECO:0000313" key="16">
    <source>
        <dbReference type="EMBL" id="PMD17988.1"/>
    </source>
</evidence>
<feature type="compositionally biased region" description="Low complexity" evidence="14">
    <location>
        <begin position="336"/>
        <end position="376"/>
    </location>
</feature>
<gene>
    <name evidence="16" type="ORF">NA56DRAFT_577616</name>
</gene>
<dbReference type="EMBL" id="KZ613496">
    <property type="protein sequence ID" value="PMD17988.1"/>
    <property type="molecule type" value="Genomic_DNA"/>
</dbReference>
<dbReference type="PROSITE" id="PS00107">
    <property type="entry name" value="PROTEIN_KINASE_ATP"/>
    <property type="match status" value="1"/>
</dbReference>
<comment type="similarity">
    <text evidence="1">Belongs to the protein kinase superfamily. CAMK Ser/Thr protein kinase family. CaMK subfamily.</text>
</comment>
<keyword evidence="3 13" id="KW-0723">Serine/threonine-protein kinase</keyword>
<evidence type="ECO:0000256" key="12">
    <source>
        <dbReference type="PROSITE-ProRule" id="PRU10141"/>
    </source>
</evidence>
<evidence type="ECO:0000256" key="2">
    <source>
        <dbReference type="ARBA" id="ARBA00012434"/>
    </source>
</evidence>
<accession>A0A2J6PVD7</accession>
<dbReference type="InterPro" id="IPR000719">
    <property type="entry name" value="Prot_kinase_dom"/>
</dbReference>
<evidence type="ECO:0000256" key="9">
    <source>
        <dbReference type="ARBA" id="ARBA00022860"/>
    </source>
</evidence>
<keyword evidence="7 16" id="KW-0418">Kinase</keyword>
<dbReference type="CDD" id="cd05117">
    <property type="entry name" value="STKc_CAMK"/>
    <property type="match status" value="1"/>
</dbReference>
<dbReference type="PANTHER" id="PTHR24347">
    <property type="entry name" value="SERINE/THREONINE-PROTEIN KINASE"/>
    <property type="match status" value="1"/>
</dbReference>
<dbReference type="OrthoDB" id="40902at2759"/>
<dbReference type="SUPFAM" id="SSF56112">
    <property type="entry name" value="Protein kinase-like (PK-like)"/>
    <property type="match status" value="1"/>
</dbReference>
<feature type="compositionally biased region" description="Basic and acidic residues" evidence="14">
    <location>
        <begin position="401"/>
        <end position="412"/>
    </location>
</feature>
<keyword evidence="9" id="KW-0112">Calmodulin-binding</keyword>
<dbReference type="Pfam" id="PF00069">
    <property type="entry name" value="Pkinase"/>
    <property type="match status" value="1"/>
</dbReference>
<dbReference type="PROSITE" id="PS00108">
    <property type="entry name" value="PROTEIN_KINASE_ST"/>
    <property type="match status" value="1"/>
</dbReference>
<evidence type="ECO:0000256" key="8">
    <source>
        <dbReference type="ARBA" id="ARBA00022840"/>
    </source>
</evidence>
<dbReference type="InterPro" id="IPR008271">
    <property type="entry name" value="Ser/Thr_kinase_AS"/>
</dbReference>
<dbReference type="InterPro" id="IPR017441">
    <property type="entry name" value="Protein_kinase_ATP_BS"/>
</dbReference>
<evidence type="ECO:0000259" key="15">
    <source>
        <dbReference type="PROSITE" id="PS50011"/>
    </source>
</evidence>
<keyword evidence="5" id="KW-0808">Transferase</keyword>
<keyword evidence="17" id="KW-1185">Reference proteome</keyword>
<keyword evidence="8 12" id="KW-0067">ATP-binding</keyword>
<feature type="region of interest" description="Disordered" evidence="14">
    <location>
        <begin position="401"/>
        <end position="426"/>
    </location>
</feature>
<evidence type="ECO:0000313" key="17">
    <source>
        <dbReference type="Proteomes" id="UP000235672"/>
    </source>
</evidence>
<dbReference type="Proteomes" id="UP000235672">
    <property type="component" value="Unassembled WGS sequence"/>
</dbReference>
<dbReference type="GO" id="GO:0005516">
    <property type="term" value="F:calmodulin binding"/>
    <property type="evidence" value="ECO:0007669"/>
    <property type="project" value="UniProtKB-KW"/>
</dbReference>
<evidence type="ECO:0000256" key="7">
    <source>
        <dbReference type="ARBA" id="ARBA00022777"/>
    </source>
</evidence>
<dbReference type="FunFam" id="3.30.200.20:FF:000278">
    <property type="entry name" value="Calcium/calmodulin-dependent protein kinase II"/>
    <property type="match status" value="1"/>
</dbReference>
<dbReference type="SMART" id="SM00220">
    <property type="entry name" value="S_TKc"/>
    <property type="match status" value="1"/>
</dbReference>
<protein>
    <recommendedName>
        <fullName evidence="2">calcium/calmodulin-dependent protein kinase</fullName>
        <ecNumber evidence="2">2.7.11.17</ecNumber>
    </recommendedName>
</protein>
<feature type="binding site" evidence="12">
    <location>
        <position position="59"/>
    </location>
    <ligand>
        <name>ATP</name>
        <dbReference type="ChEBI" id="CHEBI:30616"/>
    </ligand>
</feature>
<organism evidence="16 17">
    <name type="scientific">Hyaloscypha hepaticicola</name>
    <dbReference type="NCBI Taxonomy" id="2082293"/>
    <lineage>
        <taxon>Eukaryota</taxon>
        <taxon>Fungi</taxon>
        <taxon>Dikarya</taxon>
        <taxon>Ascomycota</taxon>
        <taxon>Pezizomycotina</taxon>
        <taxon>Leotiomycetes</taxon>
        <taxon>Helotiales</taxon>
        <taxon>Hyaloscyphaceae</taxon>
        <taxon>Hyaloscypha</taxon>
    </lineage>
</organism>
<feature type="domain" description="Protein kinase" evidence="15">
    <location>
        <begin position="28"/>
        <end position="283"/>
    </location>
</feature>
<evidence type="ECO:0000256" key="11">
    <source>
        <dbReference type="ARBA" id="ARBA00047430"/>
    </source>
</evidence>
<dbReference type="STRING" id="1745343.A0A2J6PVD7"/>
<evidence type="ECO:0000256" key="1">
    <source>
        <dbReference type="ARBA" id="ARBA00005354"/>
    </source>
</evidence>
<evidence type="ECO:0000256" key="5">
    <source>
        <dbReference type="ARBA" id="ARBA00022679"/>
    </source>
</evidence>
<dbReference type="InterPro" id="IPR011009">
    <property type="entry name" value="Kinase-like_dom_sf"/>
</dbReference>
<reference evidence="16 17" key="1">
    <citation type="submission" date="2016-05" db="EMBL/GenBank/DDBJ databases">
        <title>A degradative enzymes factory behind the ericoid mycorrhizal symbiosis.</title>
        <authorList>
            <consortium name="DOE Joint Genome Institute"/>
            <person name="Martino E."/>
            <person name="Morin E."/>
            <person name="Grelet G."/>
            <person name="Kuo A."/>
            <person name="Kohler A."/>
            <person name="Daghino S."/>
            <person name="Barry K."/>
            <person name="Choi C."/>
            <person name="Cichocki N."/>
            <person name="Clum A."/>
            <person name="Copeland A."/>
            <person name="Hainaut M."/>
            <person name="Haridas S."/>
            <person name="Labutti K."/>
            <person name="Lindquist E."/>
            <person name="Lipzen A."/>
            <person name="Khouja H.-R."/>
            <person name="Murat C."/>
            <person name="Ohm R."/>
            <person name="Olson A."/>
            <person name="Spatafora J."/>
            <person name="Veneault-Fourrey C."/>
            <person name="Henrissat B."/>
            <person name="Grigoriev I."/>
            <person name="Martin F."/>
            <person name="Perotto S."/>
        </authorList>
    </citation>
    <scope>NUCLEOTIDE SEQUENCE [LARGE SCALE GENOMIC DNA]</scope>
    <source>
        <strain evidence="16 17">UAMH 7357</strain>
    </source>
</reference>
<evidence type="ECO:0000256" key="14">
    <source>
        <dbReference type="SAM" id="MobiDB-lite"/>
    </source>
</evidence>
<dbReference type="Gene3D" id="3.30.200.20">
    <property type="entry name" value="Phosphorylase Kinase, domain 1"/>
    <property type="match status" value="1"/>
</dbReference>
<evidence type="ECO:0000256" key="6">
    <source>
        <dbReference type="ARBA" id="ARBA00022741"/>
    </source>
</evidence>
<proteinExistence type="inferred from homology"/>
<dbReference type="AlphaFoldDB" id="A0A2J6PVD7"/>
<feature type="region of interest" description="Disordered" evidence="14">
    <location>
        <begin position="326"/>
        <end position="376"/>
    </location>
</feature>
<dbReference type="Gene3D" id="1.10.510.10">
    <property type="entry name" value="Transferase(Phosphotransferase) domain 1"/>
    <property type="match status" value="1"/>
</dbReference>
<evidence type="ECO:0000256" key="13">
    <source>
        <dbReference type="RuleBase" id="RU000304"/>
    </source>
</evidence>
<dbReference type="GO" id="GO:0004683">
    <property type="term" value="F:calcium/calmodulin-dependent protein kinase activity"/>
    <property type="evidence" value="ECO:0007669"/>
    <property type="project" value="UniProtKB-EC"/>
</dbReference>